<evidence type="ECO:0000256" key="3">
    <source>
        <dbReference type="SAM" id="MobiDB-lite"/>
    </source>
</evidence>
<sequence>MSSLNPVNNRLWKHCCDSDHARIAVADLLCEPRVSATNDVKPHINLVVVQADGITPRLAIQFIESMASFHNGDAQRDAPKAKKQKTGGFKWKDKRSTDLEERNERGNEGLQRGYRDRSPRRNSHKDRSPRRDTYNDRERSPRRNDYKASDRDREPRRRDNETVRDQDSERDSYRARTSRRDPEKTPEECNDVAGAGDSHRVATGNTLSQSAADKFGLSTSKADKDSKSKKPPKVVVPSQPMIVVNINDRLGTKAAIPCFASDSVKAFKAIVAAHIGRQPHEIMLKRQGERPFKDQLTLEDYGVSSGVQLDLEIDTGD</sequence>
<dbReference type="Gene3D" id="3.10.20.90">
    <property type="entry name" value="Phosphatidylinositol 3-kinase Catalytic Subunit, Chain A, domain 1"/>
    <property type="match status" value="1"/>
</dbReference>
<proteinExistence type="predicted"/>
<evidence type="ECO:0000313" key="5">
    <source>
        <dbReference type="Proteomes" id="UP000503462"/>
    </source>
</evidence>
<keyword evidence="2" id="KW-0833">Ubl conjugation pathway</keyword>
<dbReference type="InterPro" id="IPR029071">
    <property type="entry name" value="Ubiquitin-like_domsf"/>
</dbReference>
<dbReference type="AlphaFoldDB" id="A0A6H0XT62"/>
<keyword evidence="5" id="KW-1185">Reference proteome</keyword>
<dbReference type="Proteomes" id="UP000503462">
    <property type="component" value="Chromosome 2"/>
</dbReference>
<reference evidence="4 5" key="1">
    <citation type="journal article" date="2016" name="Sci. Rep.">
        <title>Peltaster fructicola genome reveals evolution from an invasive phytopathogen to an ectophytic parasite.</title>
        <authorList>
            <person name="Xu C."/>
            <person name="Chen H."/>
            <person name="Gleason M.L."/>
            <person name="Xu J.R."/>
            <person name="Liu H."/>
            <person name="Zhang R."/>
            <person name="Sun G."/>
        </authorList>
    </citation>
    <scope>NUCLEOTIDE SEQUENCE [LARGE SCALE GENOMIC DNA]</scope>
    <source>
        <strain evidence="4 5">LNHT1506</strain>
    </source>
</reference>
<organism evidence="4 5">
    <name type="scientific">Peltaster fructicola</name>
    <dbReference type="NCBI Taxonomy" id="286661"/>
    <lineage>
        <taxon>Eukaryota</taxon>
        <taxon>Fungi</taxon>
        <taxon>Dikarya</taxon>
        <taxon>Ascomycota</taxon>
        <taxon>Pezizomycotina</taxon>
        <taxon>Dothideomycetes</taxon>
        <taxon>Dothideomycetes incertae sedis</taxon>
        <taxon>Peltaster</taxon>
    </lineage>
</organism>
<dbReference type="InterPro" id="IPR039732">
    <property type="entry name" value="Hub1/Ubl5"/>
</dbReference>
<accession>A0A6H0XT62</accession>
<name>A0A6H0XT62_9PEZI</name>
<protein>
    <recommendedName>
        <fullName evidence="1">Ubiquitin-like modifier HUB1</fullName>
    </recommendedName>
</protein>
<dbReference type="OrthoDB" id="3881at2759"/>
<dbReference type="PANTHER" id="PTHR13042">
    <property type="entry name" value="UBIQUITIN-LIKE PROTEIN 5"/>
    <property type="match status" value="1"/>
</dbReference>
<evidence type="ECO:0000256" key="1">
    <source>
        <dbReference type="ARBA" id="ARBA00014108"/>
    </source>
</evidence>
<dbReference type="SUPFAM" id="SSF54236">
    <property type="entry name" value="Ubiquitin-like"/>
    <property type="match status" value="1"/>
</dbReference>
<evidence type="ECO:0000256" key="2">
    <source>
        <dbReference type="ARBA" id="ARBA00022786"/>
    </source>
</evidence>
<dbReference type="EMBL" id="CP051140">
    <property type="protein sequence ID" value="QIW97649.1"/>
    <property type="molecule type" value="Genomic_DNA"/>
</dbReference>
<gene>
    <name evidence="4" type="ORF">AMS68_003167</name>
</gene>
<feature type="compositionally biased region" description="Basic and acidic residues" evidence="3">
    <location>
        <begin position="90"/>
        <end position="187"/>
    </location>
</feature>
<feature type="region of interest" description="Disordered" evidence="3">
    <location>
        <begin position="73"/>
        <end position="234"/>
    </location>
</feature>
<evidence type="ECO:0000313" key="4">
    <source>
        <dbReference type="EMBL" id="QIW97649.1"/>
    </source>
</evidence>